<dbReference type="AlphaFoldDB" id="A0A1W0ABJ3"/>
<evidence type="ECO:0000256" key="1">
    <source>
        <dbReference type="PROSITE-ProRule" id="PRU00339"/>
    </source>
</evidence>
<dbReference type="PANTHER" id="PTHR26312:SF222">
    <property type="entry name" value="EXPRESSED PROTEIN"/>
    <property type="match status" value="1"/>
</dbReference>
<reference evidence="3 4" key="1">
    <citation type="journal article" date="2014" name="Genome Biol. Evol.">
        <title>The secreted proteins of Achlya hypogyna and Thraustotheca clavata identify the ancestral oomycete secretome and reveal gene acquisitions by horizontal gene transfer.</title>
        <authorList>
            <person name="Misner I."/>
            <person name="Blouin N."/>
            <person name="Leonard G."/>
            <person name="Richards T.A."/>
            <person name="Lane C.E."/>
        </authorList>
    </citation>
    <scope>NUCLEOTIDE SEQUENCE [LARGE SCALE GENOMIC DNA]</scope>
    <source>
        <strain evidence="3 4">ATCC 34112</strain>
    </source>
</reference>
<feature type="repeat" description="TPR" evidence="1">
    <location>
        <begin position="284"/>
        <end position="317"/>
    </location>
</feature>
<evidence type="ECO:0000256" key="2">
    <source>
        <dbReference type="SAM" id="MobiDB-lite"/>
    </source>
</evidence>
<dbReference type="OrthoDB" id="78236at2759"/>
<evidence type="ECO:0000313" key="3">
    <source>
        <dbReference type="EMBL" id="OQS07673.1"/>
    </source>
</evidence>
<feature type="region of interest" description="Disordered" evidence="2">
    <location>
        <begin position="110"/>
        <end position="141"/>
    </location>
</feature>
<comment type="caution">
    <text evidence="3">The sequence shown here is derived from an EMBL/GenBank/DDBJ whole genome shotgun (WGS) entry which is preliminary data.</text>
</comment>
<dbReference type="SUPFAM" id="SSF48452">
    <property type="entry name" value="TPR-like"/>
    <property type="match status" value="1"/>
</dbReference>
<dbReference type="STRING" id="74557.A0A1W0ABJ3"/>
<sequence>QLQRNRNALFLQDVKCANDIKAKEMVLQQSITAAILKETLIRERELNHPEHGLAVEQSKVQVLKCLKTEIDAHLHKGFEEIIQLEPHPASRVNPLLGSTTSLSQMRRQTLPVLSRTQSEQSLPESPKRERINTFSTPPTNHLSKADNLGRKAYFFHRIKSDFDAAEEAYNEAIELEPTHAVNLGHFALFLDLVRRRHDEAEELYLRAIDAEAGDATHLSNYALFLRRVRNDPDRSEDYYRRGLREFPHDCNNLGNYANFLRVKGDFKQARVYFEKALVVKPEHCNNMAQYASLLTELGCLKEASNLYEKAIQVEPQNANLYGNYANALRKDNQIEKAKDMYLRGMKLD</sequence>
<dbReference type="Pfam" id="PF13431">
    <property type="entry name" value="TPR_17"/>
    <property type="match status" value="1"/>
</dbReference>
<gene>
    <name evidence="3" type="ORF">THRCLA_00338</name>
</gene>
<feature type="non-terminal residue" evidence="3">
    <location>
        <position position="348"/>
    </location>
</feature>
<dbReference type="InterPro" id="IPR011990">
    <property type="entry name" value="TPR-like_helical_dom_sf"/>
</dbReference>
<dbReference type="PANTHER" id="PTHR26312">
    <property type="entry name" value="TETRATRICOPEPTIDE REPEAT PROTEIN 5"/>
    <property type="match status" value="1"/>
</dbReference>
<proteinExistence type="predicted"/>
<feature type="compositionally biased region" description="Polar residues" evidence="2">
    <location>
        <begin position="114"/>
        <end position="123"/>
    </location>
</feature>
<keyword evidence="1" id="KW-0802">TPR repeat</keyword>
<keyword evidence="4" id="KW-1185">Reference proteome</keyword>
<dbReference type="Pfam" id="PF13181">
    <property type="entry name" value="TPR_8"/>
    <property type="match status" value="1"/>
</dbReference>
<feature type="non-terminal residue" evidence="3">
    <location>
        <position position="1"/>
    </location>
</feature>
<dbReference type="InterPro" id="IPR019734">
    <property type="entry name" value="TPR_rpt"/>
</dbReference>
<dbReference type="SMART" id="SM00028">
    <property type="entry name" value="TPR"/>
    <property type="match status" value="3"/>
</dbReference>
<accession>A0A1W0ABJ3</accession>
<organism evidence="3 4">
    <name type="scientific">Thraustotheca clavata</name>
    <dbReference type="NCBI Taxonomy" id="74557"/>
    <lineage>
        <taxon>Eukaryota</taxon>
        <taxon>Sar</taxon>
        <taxon>Stramenopiles</taxon>
        <taxon>Oomycota</taxon>
        <taxon>Saprolegniomycetes</taxon>
        <taxon>Saprolegniales</taxon>
        <taxon>Achlyaceae</taxon>
        <taxon>Thraustotheca</taxon>
    </lineage>
</organism>
<dbReference type="SMART" id="SM00386">
    <property type="entry name" value="HAT"/>
    <property type="match status" value="4"/>
</dbReference>
<dbReference type="PROSITE" id="PS50005">
    <property type="entry name" value="TPR"/>
    <property type="match status" value="1"/>
</dbReference>
<feature type="compositionally biased region" description="Polar residues" evidence="2">
    <location>
        <begin position="132"/>
        <end position="141"/>
    </location>
</feature>
<name>A0A1W0ABJ3_9STRA</name>
<dbReference type="Gene3D" id="1.25.40.10">
    <property type="entry name" value="Tetratricopeptide repeat domain"/>
    <property type="match status" value="1"/>
</dbReference>
<dbReference type="InterPro" id="IPR003107">
    <property type="entry name" value="HAT"/>
</dbReference>
<dbReference type="Proteomes" id="UP000243217">
    <property type="component" value="Unassembled WGS sequence"/>
</dbReference>
<protein>
    <submittedName>
        <fullName evidence="3">Uncharacterized protein</fullName>
    </submittedName>
</protein>
<evidence type="ECO:0000313" key="4">
    <source>
        <dbReference type="Proteomes" id="UP000243217"/>
    </source>
</evidence>
<dbReference type="GO" id="GO:0006396">
    <property type="term" value="P:RNA processing"/>
    <property type="evidence" value="ECO:0007669"/>
    <property type="project" value="InterPro"/>
</dbReference>
<dbReference type="EMBL" id="JNBS01000182">
    <property type="protein sequence ID" value="OQS07673.1"/>
    <property type="molecule type" value="Genomic_DNA"/>
</dbReference>